<dbReference type="AlphaFoldDB" id="A0A0U1NLC6"/>
<name>A0A0U1NLC6_9RHOB</name>
<sequence length="345" mass="39943">MLNELRYFIRSSPVATKLSRMLHERLHDFLQRYPHFKMTKQRYFWVRFDEGIGGPQDVNVFWEGKDIVLSISFSYAVHLHHSRVDQLFTMVVWLMKAGPEAEQITVNLSDGEAPSFARFTPSSCFDFAIPMPDQYFFASHGFIAMRQHSYETDIPWHDRSDELIWRGAPVGTGMINPAPCHAENPAIIQRIRLAHLAKSVGIDFKFVPTSVTNDVWPLIERAGLSGERVEEGSWATRKYALDVDGFTNTWSNFLIRLHLGCCVFKVDSQFGYRQWYYHYLTPFEHYIPVKADLSDISEQIEWALSNPKKAEEIAANGQNFARQLTFESESVLAGKLILENWRWPL</sequence>
<keyword evidence="1" id="KW-0808">Transferase</keyword>
<feature type="domain" description="Glycosyl transferase CAP10" evidence="2">
    <location>
        <begin position="106"/>
        <end position="340"/>
    </location>
</feature>
<evidence type="ECO:0000256" key="1">
    <source>
        <dbReference type="ARBA" id="ARBA00022679"/>
    </source>
</evidence>
<dbReference type="Pfam" id="PF05686">
    <property type="entry name" value="Glyco_transf_90"/>
    <property type="match status" value="1"/>
</dbReference>
<evidence type="ECO:0000313" key="4">
    <source>
        <dbReference type="Proteomes" id="UP000048949"/>
    </source>
</evidence>
<evidence type="ECO:0000313" key="3">
    <source>
        <dbReference type="EMBL" id="CRK75522.1"/>
    </source>
</evidence>
<organism evidence="3 4">
    <name type="scientific">Nereida ignava</name>
    <dbReference type="NCBI Taxonomy" id="282199"/>
    <lineage>
        <taxon>Bacteria</taxon>
        <taxon>Pseudomonadati</taxon>
        <taxon>Pseudomonadota</taxon>
        <taxon>Alphaproteobacteria</taxon>
        <taxon>Rhodobacterales</taxon>
        <taxon>Roseobacteraceae</taxon>
        <taxon>Nereida</taxon>
    </lineage>
</organism>
<dbReference type="InterPro" id="IPR051091">
    <property type="entry name" value="O-Glucosyltr/Glycosyltrsf_90"/>
</dbReference>
<dbReference type="InterPro" id="IPR006598">
    <property type="entry name" value="CAP10"/>
</dbReference>
<evidence type="ECO:0000259" key="2">
    <source>
        <dbReference type="SMART" id="SM00672"/>
    </source>
</evidence>
<proteinExistence type="predicted"/>
<dbReference type="PANTHER" id="PTHR12203:SF35">
    <property type="entry name" value="PROTEIN O-GLUCOSYLTRANSFERASE 1"/>
    <property type="match status" value="1"/>
</dbReference>
<dbReference type="RefSeq" id="WP_048598934.1">
    <property type="nucleotide sequence ID" value="NZ_CBFHGK010000030.1"/>
</dbReference>
<dbReference type="STRING" id="282199.GCA_001049735_01569"/>
<dbReference type="Proteomes" id="UP000048949">
    <property type="component" value="Unassembled WGS sequence"/>
</dbReference>
<dbReference type="SMART" id="SM00672">
    <property type="entry name" value="CAP10"/>
    <property type="match status" value="1"/>
</dbReference>
<gene>
    <name evidence="3" type="ORF">NIG5292_01570</name>
</gene>
<dbReference type="GO" id="GO:0016740">
    <property type="term" value="F:transferase activity"/>
    <property type="evidence" value="ECO:0007669"/>
    <property type="project" value="UniProtKB-KW"/>
</dbReference>
<dbReference type="EMBL" id="CVQV01000006">
    <property type="protein sequence ID" value="CRK75522.1"/>
    <property type="molecule type" value="Genomic_DNA"/>
</dbReference>
<reference evidence="3 4" key="1">
    <citation type="submission" date="2015-04" db="EMBL/GenBank/DDBJ databases">
        <authorList>
            <person name="Syromyatnikov M.Y."/>
            <person name="Popov V.N."/>
        </authorList>
    </citation>
    <scope>NUCLEOTIDE SEQUENCE [LARGE SCALE GENOMIC DNA]</scope>
    <source>
        <strain evidence="3 4">CECT 5292</strain>
    </source>
</reference>
<dbReference type="PANTHER" id="PTHR12203">
    <property type="entry name" value="KDEL LYS-ASP-GLU-LEU CONTAINING - RELATED"/>
    <property type="match status" value="1"/>
</dbReference>
<keyword evidence="4" id="KW-1185">Reference proteome</keyword>
<protein>
    <recommendedName>
        <fullName evidence="2">Glycosyl transferase CAP10 domain-containing protein</fullName>
    </recommendedName>
</protein>
<accession>A0A0U1NLC6</accession>